<dbReference type="RefSeq" id="WP_197007142.1">
    <property type="nucleotide sequence ID" value="NZ_BONS01000005.1"/>
</dbReference>
<keyword evidence="10" id="KW-0482">Metalloprotease</keyword>
<dbReference type="InterPro" id="IPR011096">
    <property type="entry name" value="FTP_domain"/>
</dbReference>
<gene>
    <name evidence="15" type="ORF">IW245_006807</name>
</gene>
<dbReference type="Pfam" id="PF07504">
    <property type="entry name" value="FTP"/>
    <property type="match status" value="1"/>
</dbReference>
<reference evidence="15" key="1">
    <citation type="submission" date="2020-11" db="EMBL/GenBank/DDBJ databases">
        <title>Sequencing the genomes of 1000 actinobacteria strains.</title>
        <authorList>
            <person name="Klenk H.-P."/>
        </authorList>
    </citation>
    <scope>NUCLEOTIDE SEQUENCE</scope>
    <source>
        <strain evidence="15">DSM 45356</strain>
    </source>
</reference>
<dbReference type="PROSITE" id="PS50022">
    <property type="entry name" value="FA58C_3"/>
    <property type="match status" value="1"/>
</dbReference>
<dbReference type="PANTHER" id="PTHR33478:SF1">
    <property type="entry name" value="EXTRACELLULAR METALLOPROTEINASE MEP"/>
    <property type="match status" value="1"/>
</dbReference>
<feature type="domain" description="F5/8 type C" evidence="14">
    <location>
        <begin position="795"/>
        <end position="940"/>
    </location>
</feature>
<accession>A0A8J7GH56</accession>
<dbReference type="InterPro" id="IPR008969">
    <property type="entry name" value="CarboxyPept-like_regulatory"/>
</dbReference>
<dbReference type="GO" id="GO:0006508">
    <property type="term" value="P:proteolysis"/>
    <property type="evidence" value="ECO:0007669"/>
    <property type="project" value="UniProtKB-KW"/>
</dbReference>
<dbReference type="Pfam" id="PF00754">
    <property type="entry name" value="F5_F8_type_C"/>
    <property type="match status" value="1"/>
</dbReference>
<evidence type="ECO:0000256" key="6">
    <source>
        <dbReference type="ARBA" id="ARBA00022723"/>
    </source>
</evidence>
<comment type="caution">
    <text evidence="15">The sequence shown here is derived from an EMBL/GenBank/DDBJ whole genome shotgun (WGS) entry which is preliminary data.</text>
</comment>
<dbReference type="PANTHER" id="PTHR33478">
    <property type="entry name" value="EXTRACELLULAR METALLOPROTEINASE MEP"/>
    <property type="match status" value="1"/>
</dbReference>
<feature type="compositionally biased region" description="Low complexity" evidence="12">
    <location>
        <begin position="451"/>
        <end position="469"/>
    </location>
</feature>
<dbReference type="GO" id="GO:0008270">
    <property type="term" value="F:zinc ion binding"/>
    <property type="evidence" value="ECO:0007669"/>
    <property type="project" value="InterPro"/>
</dbReference>
<keyword evidence="5" id="KW-0645">Protease</keyword>
<evidence type="ECO:0000256" key="9">
    <source>
        <dbReference type="ARBA" id="ARBA00022833"/>
    </source>
</evidence>
<dbReference type="GO" id="GO:0004222">
    <property type="term" value="F:metalloendopeptidase activity"/>
    <property type="evidence" value="ECO:0007669"/>
    <property type="project" value="InterPro"/>
</dbReference>
<dbReference type="SUPFAM" id="SSF55486">
    <property type="entry name" value="Metalloproteases ('zincins'), catalytic domain"/>
    <property type="match status" value="1"/>
</dbReference>
<comment type="similarity">
    <text evidence="3">Belongs to the peptidase M36 family.</text>
</comment>
<evidence type="ECO:0000256" key="8">
    <source>
        <dbReference type="ARBA" id="ARBA00022801"/>
    </source>
</evidence>
<organism evidence="15 16">
    <name type="scientific">Longispora fulva</name>
    <dbReference type="NCBI Taxonomy" id="619741"/>
    <lineage>
        <taxon>Bacteria</taxon>
        <taxon>Bacillati</taxon>
        <taxon>Actinomycetota</taxon>
        <taxon>Actinomycetes</taxon>
        <taxon>Micromonosporales</taxon>
        <taxon>Micromonosporaceae</taxon>
        <taxon>Longispora</taxon>
    </lineage>
</organism>
<keyword evidence="7 13" id="KW-0732">Signal</keyword>
<evidence type="ECO:0000259" key="14">
    <source>
        <dbReference type="PROSITE" id="PS50022"/>
    </source>
</evidence>
<protein>
    <recommendedName>
        <fullName evidence="14">F5/8 type C domain-containing protein</fullName>
    </recommendedName>
</protein>
<evidence type="ECO:0000256" key="4">
    <source>
        <dbReference type="ARBA" id="ARBA00022525"/>
    </source>
</evidence>
<evidence type="ECO:0000256" key="11">
    <source>
        <dbReference type="ARBA" id="ARBA00023145"/>
    </source>
</evidence>
<keyword evidence="8" id="KW-0378">Hydrolase</keyword>
<dbReference type="GO" id="GO:0005615">
    <property type="term" value="C:extracellular space"/>
    <property type="evidence" value="ECO:0007669"/>
    <property type="project" value="InterPro"/>
</dbReference>
<evidence type="ECO:0000313" key="16">
    <source>
        <dbReference type="Proteomes" id="UP000622552"/>
    </source>
</evidence>
<feature type="region of interest" description="Disordered" evidence="12">
    <location>
        <begin position="447"/>
        <end position="473"/>
    </location>
</feature>
<name>A0A8J7GH56_9ACTN</name>
<evidence type="ECO:0000256" key="1">
    <source>
        <dbReference type="ARBA" id="ARBA00001947"/>
    </source>
</evidence>
<dbReference type="InterPro" id="IPR027268">
    <property type="entry name" value="Peptidase_M4/M1_CTD_sf"/>
</dbReference>
<dbReference type="AlphaFoldDB" id="A0A8J7GH56"/>
<comment type="cofactor">
    <cofactor evidence="1">
        <name>Zn(2+)</name>
        <dbReference type="ChEBI" id="CHEBI:29105"/>
    </cofactor>
</comment>
<dbReference type="SUPFAM" id="SSF49464">
    <property type="entry name" value="Carboxypeptidase regulatory domain-like"/>
    <property type="match status" value="1"/>
</dbReference>
<dbReference type="InterPro" id="IPR050371">
    <property type="entry name" value="Fungal_virulence_M36"/>
</dbReference>
<keyword evidence="16" id="KW-1185">Reference proteome</keyword>
<sequence>MAVPSRGRYTRLIPALAAVLAVAAVPAAAVGDPGKGEVGAQSPLSSYGDTAKGEFGETYDARTAVGSQKALQAKAAKQAAAPRAGLQALKAELGVEGVVETDLLTGTFRQVSKLDGFLTSASKAAPESIALSFLSDHSAALGLSARDISGLSLRKAYVDTEQTTHLSFVQSVNGVPVFGNGFKAHIAKDGRLISIDGSPATALPTGFAVSKLDAAGARAKAVADVRGDAGASAVAKSDGADQQTTFANGDHAQQVVFLTVGGPRLAWQTIVVPSKGEQFIHVVDAESGQTLYRRSLVEHEADPEATGAVWDYYPGSLRGGDSHKANLSGLSKDATNLSGLYAHVYADLDNNNMSSPDEEIPAAGAGGNFEYPFQNFIKADGAPCSSHYQCSWNPNVAGSWKTNMNQTGVQLYYFLGKFHDHLDAGPIGFTRAAGNFDARDGDAVRGEAIDGANSSNGMPGGNSNNANMSTPPDGQSPRMQMYLFFNDGNFPWLSSNSGDSADIVYHEYTHGLSNRLVVDAMGNSTLSGQQSRSMGEAWSDWYALDFLTNEGFQSDRKNAADELVGDYVGHGIDGIRSQRIDCKVGSTEPACHGTAAAGPGGYTFGDFGKISARGPEVHADGEIWVETLWDLRCELGSNVTESLVTRAMELSPSNPSYLDERNAILLADTVVFGGAYHDKIWSVFANRGMGFFAASNTAADITPAEDFTVPPPAGTPTYSVSGKVTNAASGTPVAGAVVSFAGHPAAAGGSLTAVTDANGDYWVGGLYAGNYPKFNANGPGYEGASTTLVVPVGGTTSANFALVRNWASEAGGSKVESFNGVDFDSDGCGARAMLDQSQGTGWSSDAVWTAGTMASRFAVIKLPNPVNISDLKINPSNTCGDPGSSSTGHYTLETSADGVTWAMATNATFGVANRNKMNSVPLAAGTASAVRYLRYTMLTSQAPTCPGPFGGCQFVDTVELAVYGTAS</sequence>
<evidence type="ECO:0000256" key="3">
    <source>
        <dbReference type="ARBA" id="ARBA00006006"/>
    </source>
</evidence>
<dbReference type="EMBL" id="JADOUF010000001">
    <property type="protein sequence ID" value="MBG6140613.1"/>
    <property type="molecule type" value="Genomic_DNA"/>
</dbReference>
<dbReference type="Gene3D" id="2.60.40.1120">
    <property type="entry name" value="Carboxypeptidase-like, regulatory domain"/>
    <property type="match status" value="1"/>
</dbReference>
<dbReference type="InterPro" id="IPR000421">
    <property type="entry name" value="FA58C"/>
</dbReference>
<dbReference type="Gene3D" id="3.10.170.10">
    <property type="match status" value="1"/>
</dbReference>
<dbReference type="SUPFAM" id="SSF49785">
    <property type="entry name" value="Galactose-binding domain-like"/>
    <property type="match status" value="1"/>
</dbReference>
<evidence type="ECO:0000313" key="15">
    <source>
        <dbReference type="EMBL" id="MBG6140613.1"/>
    </source>
</evidence>
<evidence type="ECO:0000256" key="13">
    <source>
        <dbReference type="SAM" id="SignalP"/>
    </source>
</evidence>
<evidence type="ECO:0000256" key="10">
    <source>
        <dbReference type="ARBA" id="ARBA00023049"/>
    </source>
</evidence>
<evidence type="ECO:0000256" key="12">
    <source>
        <dbReference type="SAM" id="MobiDB-lite"/>
    </source>
</evidence>
<comment type="subcellular location">
    <subcellularLocation>
        <location evidence="2">Secreted</location>
    </subcellularLocation>
</comment>
<evidence type="ECO:0000256" key="7">
    <source>
        <dbReference type="ARBA" id="ARBA00022729"/>
    </source>
</evidence>
<dbReference type="InterPro" id="IPR001842">
    <property type="entry name" value="Peptidase_M36"/>
</dbReference>
<dbReference type="Gene3D" id="1.10.390.10">
    <property type="entry name" value="Neutral Protease Domain 2"/>
    <property type="match status" value="1"/>
</dbReference>
<evidence type="ECO:0000256" key="5">
    <source>
        <dbReference type="ARBA" id="ARBA00022670"/>
    </source>
</evidence>
<evidence type="ECO:0000256" key="2">
    <source>
        <dbReference type="ARBA" id="ARBA00004613"/>
    </source>
</evidence>
<keyword evidence="6" id="KW-0479">Metal-binding</keyword>
<keyword evidence="11" id="KW-0865">Zymogen</keyword>
<keyword evidence="4" id="KW-0964">Secreted</keyword>
<keyword evidence="9" id="KW-0862">Zinc</keyword>
<dbReference type="Gene3D" id="2.60.120.260">
    <property type="entry name" value="Galactose-binding domain-like"/>
    <property type="match status" value="1"/>
</dbReference>
<feature type="signal peptide" evidence="13">
    <location>
        <begin position="1"/>
        <end position="29"/>
    </location>
</feature>
<dbReference type="Proteomes" id="UP000622552">
    <property type="component" value="Unassembled WGS sequence"/>
</dbReference>
<dbReference type="Pfam" id="PF13620">
    <property type="entry name" value="CarboxypepD_reg"/>
    <property type="match status" value="1"/>
</dbReference>
<feature type="chain" id="PRO_5035264800" description="F5/8 type C domain-containing protein" evidence="13">
    <location>
        <begin position="30"/>
        <end position="967"/>
    </location>
</feature>
<dbReference type="Pfam" id="PF02128">
    <property type="entry name" value="Peptidase_M36"/>
    <property type="match status" value="1"/>
</dbReference>
<proteinExistence type="inferred from homology"/>
<dbReference type="InterPro" id="IPR008979">
    <property type="entry name" value="Galactose-bd-like_sf"/>
</dbReference>